<evidence type="ECO:0000256" key="1">
    <source>
        <dbReference type="SAM" id="MobiDB-lite"/>
    </source>
</evidence>
<comment type="caution">
    <text evidence="2">The sequence shown here is derived from an EMBL/GenBank/DDBJ whole genome shotgun (WGS) entry which is preliminary data.</text>
</comment>
<evidence type="ECO:0000313" key="3">
    <source>
        <dbReference type="Proteomes" id="UP001152607"/>
    </source>
</evidence>
<reference evidence="2" key="1">
    <citation type="submission" date="2023-01" db="EMBL/GenBank/DDBJ databases">
        <authorList>
            <person name="Van Ghelder C."/>
            <person name="Rancurel C."/>
        </authorList>
    </citation>
    <scope>NUCLEOTIDE SEQUENCE</scope>
    <source>
        <strain evidence="2">CNCM I-4278</strain>
    </source>
</reference>
<keyword evidence="3" id="KW-1185">Reference proteome</keyword>
<dbReference type="Proteomes" id="UP001152607">
    <property type="component" value="Unassembled WGS sequence"/>
</dbReference>
<name>A0A9W4U4X6_9PLEO</name>
<organism evidence="2 3">
    <name type="scientific">Periconia digitata</name>
    <dbReference type="NCBI Taxonomy" id="1303443"/>
    <lineage>
        <taxon>Eukaryota</taxon>
        <taxon>Fungi</taxon>
        <taxon>Dikarya</taxon>
        <taxon>Ascomycota</taxon>
        <taxon>Pezizomycotina</taxon>
        <taxon>Dothideomycetes</taxon>
        <taxon>Pleosporomycetidae</taxon>
        <taxon>Pleosporales</taxon>
        <taxon>Massarineae</taxon>
        <taxon>Periconiaceae</taxon>
        <taxon>Periconia</taxon>
    </lineage>
</organism>
<dbReference type="EMBL" id="CAOQHR010000001">
    <property type="protein sequence ID" value="CAI6263747.1"/>
    <property type="molecule type" value="Genomic_DNA"/>
</dbReference>
<protein>
    <submittedName>
        <fullName evidence="2">Uncharacterized protein</fullName>
    </submittedName>
</protein>
<evidence type="ECO:0000313" key="2">
    <source>
        <dbReference type="EMBL" id="CAI6263747.1"/>
    </source>
</evidence>
<feature type="region of interest" description="Disordered" evidence="1">
    <location>
        <begin position="1"/>
        <end position="40"/>
    </location>
</feature>
<gene>
    <name evidence="2" type="ORF">PDIGIT_LOCUS1454</name>
</gene>
<feature type="region of interest" description="Disordered" evidence="1">
    <location>
        <begin position="52"/>
        <end position="73"/>
    </location>
</feature>
<proteinExistence type="predicted"/>
<dbReference type="AlphaFoldDB" id="A0A9W4U4X6"/>
<accession>A0A9W4U4X6</accession>
<feature type="compositionally biased region" description="Polar residues" evidence="1">
    <location>
        <begin position="19"/>
        <end position="40"/>
    </location>
</feature>
<sequence length="73" mass="7907">MQNNHASKKVKTHDRAGNSHATTVGQRMAQNSLKSNLRFNVTPPNQLHALHATHNSPVSARLPLNPATLLHGA</sequence>
<feature type="compositionally biased region" description="Basic residues" evidence="1">
    <location>
        <begin position="1"/>
        <end position="12"/>
    </location>
</feature>